<feature type="transmembrane region" description="Helical" evidence="1">
    <location>
        <begin position="44"/>
        <end position="62"/>
    </location>
</feature>
<evidence type="ECO:0000256" key="1">
    <source>
        <dbReference type="SAM" id="Phobius"/>
    </source>
</evidence>
<accession>A0ABS3YI00</accession>
<dbReference type="RefSeq" id="WP_209147437.1">
    <property type="nucleotide sequence ID" value="NZ_JAGHKP010000003.1"/>
</dbReference>
<organism evidence="2 3">
    <name type="scientific">Chitinophaga chungangae</name>
    <dbReference type="NCBI Taxonomy" id="2821488"/>
    <lineage>
        <taxon>Bacteria</taxon>
        <taxon>Pseudomonadati</taxon>
        <taxon>Bacteroidota</taxon>
        <taxon>Chitinophagia</taxon>
        <taxon>Chitinophagales</taxon>
        <taxon>Chitinophagaceae</taxon>
        <taxon>Chitinophaga</taxon>
    </lineage>
</organism>
<reference evidence="3" key="1">
    <citation type="submission" date="2021-03" db="EMBL/GenBank/DDBJ databases">
        <title>Assistant Professor.</title>
        <authorList>
            <person name="Huq M.A."/>
        </authorList>
    </citation>
    <scope>NUCLEOTIDE SEQUENCE [LARGE SCALE GENOMIC DNA]</scope>
    <source>
        <strain evidence="3">MAH-28</strain>
    </source>
</reference>
<evidence type="ECO:0000313" key="3">
    <source>
        <dbReference type="Proteomes" id="UP000679126"/>
    </source>
</evidence>
<comment type="caution">
    <text evidence="2">The sequence shown here is derived from an EMBL/GenBank/DDBJ whole genome shotgun (WGS) entry which is preliminary data.</text>
</comment>
<keyword evidence="1" id="KW-1133">Transmembrane helix</keyword>
<protein>
    <submittedName>
        <fullName evidence="2">Uncharacterized protein</fullName>
    </submittedName>
</protein>
<feature type="transmembrane region" description="Helical" evidence="1">
    <location>
        <begin position="20"/>
        <end position="38"/>
    </location>
</feature>
<keyword evidence="1" id="KW-0812">Transmembrane</keyword>
<proteinExistence type="predicted"/>
<keyword evidence="1" id="KW-0472">Membrane</keyword>
<keyword evidence="3" id="KW-1185">Reference proteome</keyword>
<dbReference type="Proteomes" id="UP000679126">
    <property type="component" value="Unassembled WGS sequence"/>
</dbReference>
<sequence length="165" mass="18992">MANITRTIRIRAGRRLKRQLLRLLFFTINLTILFTGIILRKPAYIITGALLLSLMVLVRLGGNSVTVTLNAGGIRFSCPFWKRDFPWNNIRSAGVYAVKNGEVTLRDPKHAFPGERLLIFVSLRRGYRPQRYARFNSAEAMHFRWDHDAWNVISTRIVPQAVIRA</sequence>
<name>A0ABS3YI00_9BACT</name>
<evidence type="ECO:0000313" key="2">
    <source>
        <dbReference type="EMBL" id="MBO9154320.1"/>
    </source>
</evidence>
<dbReference type="EMBL" id="JAGHKP010000003">
    <property type="protein sequence ID" value="MBO9154320.1"/>
    <property type="molecule type" value="Genomic_DNA"/>
</dbReference>
<gene>
    <name evidence="2" type="ORF">J7I43_18995</name>
</gene>